<keyword evidence="2" id="KW-1185">Reference proteome</keyword>
<name>A0A7J6HH56_CANSA</name>
<dbReference type="AlphaFoldDB" id="A0A7J6HH56"/>
<gene>
    <name evidence="1" type="ORF">G4B88_009887</name>
</gene>
<evidence type="ECO:0008006" key="3">
    <source>
        <dbReference type="Google" id="ProtNLM"/>
    </source>
</evidence>
<sequence>MDFALWHENNISKLSYFGDRIWTVDCVGLSGGLLLLWKEELHLGTDSSSPGHIVAKIKRWGRFHFEEAWCEEEGCKELVEQHWDGHEVCGSVRKFKAKTLRVGKALQLWNKNKKKNLNGEIDKLKKTLNELSSLQQPEFHGHHDKGKKVQERQEAKWEASAVGMYNINVDVGVKGGAGCSGAGCVMRDHHEQVVFASSTVLNHEYSPVHAKLMAIHTDMCKEFNFELQC</sequence>
<protein>
    <recommendedName>
        <fullName evidence="3">RNase H type-1 domain-containing protein</fullName>
    </recommendedName>
</protein>
<comment type="caution">
    <text evidence="1">The sequence shown here is derived from an EMBL/GenBank/DDBJ whole genome shotgun (WGS) entry which is preliminary data.</text>
</comment>
<evidence type="ECO:0000313" key="1">
    <source>
        <dbReference type="EMBL" id="KAF4394637.1"/>
    </source>
</evidence>
<evidence type="ECO:0000313" key="2">
    <source>
        <dbReference type="Proteomes" id="UP000583929"/>
    </source>
</evidence>
<reference evidence="1 2" key="1">
    <citation type="journal article" date="2020" name="bioRxiv">
        <title>Sequence and annotation of 42 cannabis genomes reveals extensive copy number variation in cannabinoid synthesis and pathogen resistance genes.</title>
        <authorList>
            <person name="Mckernan K.J."/>
            <person name="Helbert Y."/>
            <person name="Kane L.T."/>
            <person name="Ebling H."/>
            <person name="Zhang L."/>
            <person name="Liu B."/>
            <person name="Eaton Z."/>
            <person name="Mclaughlin S."/>
            <person name="Kingan S."/>
            <person name="Baybayan P."/>
            <person name="Concepcion G."/>
            <person name="Jordan M."/>
            <person name="Riva A."/>
            <person name="Barbazuk W."/>
            <person name="Harkins T."/>
        </authorList>
    </citation>
    <scope>NUCLEOTIDE SEQUENCE [LARGE SCALE GENOMIC DNA]</scope>
    <source>
        <strain evidence="2">cv. Jamaican Lion 4</strain>
        <tissue evidence="1">Leaf</tissue>
    </source>
</reference>
<dbReference type="EMBL" id="JAATIQ010000044">
    <property type="protein sequence ID" value="KAF4394637.1"/>
    <property type="molecule type" value="Genomic_DNA"/>
</dbReference>
<accession>A0A7J6HH56</accession>
<dbReference type="Proteomes" id="UP000583929">
    <property type="component" value="Unassembled WGS sequence"/>
</dbReference>
<proteinExistence type="predicted"/>
<organism evidence="1 2">
    <name type="scientific">Cannabis sativa</name>
    <name type="common">Hemp</name>
    <name type="synonym">Marijuana</name>
    <dbReference type="NCBI Taxonomy" id="3483"/>
    <lineage>
        <taxon>Eukaryota</taxon>
        <taxon>Viridiplantae</taxon>
        <taxon>Streptophyta</taxon>
        <taxon>Embryophyta</taxon>
        <taxon>Tracheophyta</taxon>
        <taxon>Spermatophyta</taxon>
        <taxon>Magnoliopsida</taxon>
        <taxon>eudicotyledons</taxon>
        <taxon>Gunneridae</taxon>
        <taxon>Pentapetalae</taxon>
        <taxon>rosids</taxon>
        <taxon>fabids</taxon>
        <taxon>Rosales</taxon>
        <taxon>Cannabaceae</taxon>
        <taxon>Cannabis</taxon>
    </lineage>
</organism>